<evidence type="ECO:0000256" key="2">
    <source>
        <dbReference type="ARBA" id="ARBA00023015"/>
    </source>
</evidence>
<dbReference type="AlphaFoldDB" id="A0A250DIX0"/>
<dbReference type="InterPro" id="IPR000847">
    <property type="entry name" value="LysR_HTH_N"/>
</dbReference>
<dbReference type="EMBL" id="CP023284">
    <property type="protein sequence ID" value="ATA54280.1"/>
    <property type="molecule type" value="Genomic_DNA"/>
</dbReference>
<dbReference type="InterPro" id="IPR036390">
    <property type="entry name" value="WH_DNA-bd_sf"/>
</dbReference>
<keyword evidence="2" id="KW-0805">Transcription regulation</keyword>
<evidence type="ECO:0000259" key="5">
    <source>
        <dbReference type="PROSITE" id="PS50931"/>
    </source>
</evidence>
<dbReference type="FunFam" id="1.10.10.10:FF:000001">
    <property type="entry name" value="LysR family transcriptional regulator"/>
    <property type="match status" value="1"/>
</dbReference>
<dbReference type="Proteomes" id="UP000217154">
    <property type="component" value="Chromosome"/>
</dbReference>
<keyword evidence="3" id="KW-0238">DNA-binding</keyword>
<dbReference type="Gene3D" id="1.10.10.10">
    <property type="entry name" value="Winged helix-like DNA-binding domain superfamily/Winged helix DNA-binding domain"/>
    <property type="match status" value="1"/>
</dbReference>
<dbReference type="GO" id="GO:0003700">
    <property type="term" value="F:DNA-binding transcription factor activity"/>
    <property type="evidence" value="ECO:0007669"/>
    <property type="project" value="InterPro"/>
</dbReference>
<dbReference type="GO" id="GO:0003677">
    <property type="term" value="F:DNA binding"/>
    <property type="evidence" value="ECO:0007669"/>
    <property type="project" value="UniProtKB-KW"/>
</dbReference>
<dbReference type="InterPro" id="IPR005119">
    <property type="entry name" value="LysR_subst-bd"/>
</dbReference>
<dbReference type="PRINTS" id="PR00039">
    <property type="entry name" value="HTHLYSR"/>
</dbReference>
<dbReference type="PANTHER" id="PTHR30419:SF8">
    <property type="entry name" value="NITROGEN ASSIMILATION TRANSCRIPTIONAL ACTIVATOR-RELATED"/>
    <property type="match status" value="1"/>
</dbReference>
<reference evidence="6 7" key="1">
    <citation type="submission" date="2017-09" db="EMBL/GenBank/DDBJ databases">
        <title>The diverse metabolic capabilities of V. boronicumulans make it an excellent choice for continued studies on novel biodegradation.</title>
        <authorList>
            <person name="Sun S."/>
        </authorList>
    </citation>
    <scope>NUCLEOTIDE SEQUENCE [LARGE SCALE GENOMIC DNA]</scope>
    <source>
        <strain evidence="6 7">J1</strain>
    </source>
</reference>
<evidence type="ECO:0000256" key="3">
    <source>
        <dbReference type="ARBA" id="ARBA00023125"/>
    </source>
</evidence>
<keyword evidence="4" id="KW-0804">Transcription</keyword>
<dbReference type="CDD" id="cd08440">
    <property type="entry name" value="PBP2_LTTR_like_4"/>
    <property type="match status" value="1"/>
</dbReference>
<dbReference type="Pfam" id="PF03466">
    <property type="entry name" value="LysR_substrate"/>
    <property type="match status" value="1"/>
</dbReference>
<dbReference type="PROSITE" id="PS50931">
    <property type="entry name" value="HTH_LYSR"/>
    <property type="match status" value="1"/>
</dbReference>
<proteinExistence type="inferred from homology"/>
<dbReference type="Pfam" id="PF00126">
    <property type="entry name" value="HTH_1"/>
    <property type="match status" value="1"/>
</dbReference>
<evidence type="ECO:0000256" key="1">
    <source>
        <dbReference type="ARBA" id="ARBA00009437"/>
    </source>
</evidence>
<dbReference type="PANTHER" id="PTHR30419">
    <property type="entry name" value="HTH-TYPE TRANSCRIPTIONAL REGULATOR YBHD"/>
    <property type="match status" value="1"/>
</dbReference>
<feature type="domain" description="HTH lysR-type" evidence="5">
    <location>
        <begin position="40"/>
        <end position="97"/>
    </location>
</feature>
<gene>
    <name evidence="6" type="ORF">CKY39_14400</name>
</gene>
<dbReference type="InterPro" id="IPR036388">
    <property type="entry name" value="WH-like_DNA-bd_sf"/>
</dbReference>
<organism evidence="6 7">
    <name type="scientific">Variovorax boronicumulans</name>
    <dbReference type="NCBI Taxonomy" id="436515"/>
    <lineage>
        <taxon>Bacteria</taxon>
        <taxon>Pseudomonadati</taxon>
        <taxon>Pseudomonadota</taxon>
        <taxon>Betaproteobacteria</taxon>
        <taxon>Burkholderiales</taxon>
        <taxon>Comamonadaceae</taxon>
        <taxon>Variovorax</taxon>
    </lineage>
</organism>
<name>A0A250DIX0_9BURK</name>
<dbReference type="KEGG" id="vbo:CKY39_14400"/>
<dbReference type="Gene3D" id="3.40.190.290">
    <property type="match status" value="1"/>
</dbReference>
<dbReference type="SUPFAM" id="SSF46785">
    <property type="entry name" value="Winged helix' DNA-binding domain"/>
    <property type="match status" value="1"/>
</dbReference>
<dbReference type="SUPFAM" id="SSF53850">
    <property type="entry name" value="Periplasmic binding protein-like II"/>
    <property type="match status" value="1"/>
</dbReference>
<protein>
    <submittedName>
        <fullName evidence="6">LysR family transcriptional regulator</fullName>
    </submittedName>
</protein>
<evidence type="ECO:0000256" key="4">
    <source>
        <dbReference type="ARBA" id="ARBA00023163"/>
    </source>
</evidence>
<evidence type="ECO:0000313" key="7">
    <source>
        <dbReference type="Proteomes" id="UP000217154"/>
    </source>
</evidence>
<accession>A0A250DIX0</accession>
<sequence>MRQSRRRALICEEQYSYICDNLDGSIHSHSGKAASVRVDITLQQLEAFVEVAKTTNFRAAAQALHVSQPALSRTVRIVEDLVGARLFDRDTRHVELTPAGRELLPIALRILENFNSSFSELSQFLEGRSGHLTIAALPSTGVALLPGAIAEFRQQHPQVQFSLIEGPAEAVRAAVDEGRADFGLSVRPGTHEPLLYRHLRDDPFVLLCRRDDPLAARASVSWSVFATRPFIASSFQSSIRPITDAAFLQRGLQVQPALEYPSVAVAGALVAAGLGLTALPRLALQLSQNDELATVPLQRPLMSRPIGLVTRAGRSPSPVGRAFMDLLHRRESSRR</sequence>
<comment type="similarity">
    <text evidence="1">Belongs to the LysR transcriptional regulatory family.</text>
</comment>
<evidence type="ECO:0000313" key="6">
    <source>
        <dbReference type="EMBL" id="ATA54280.1"/>
    </source>
</evidence>
<dbReference type="InterPro" id="IPR050950">
    <property type="entry name" value="HTH-type_LysR_regulators"/>
</dbReference>
<dbReference type="GO" id="GO:0005829">
    <property type="term" value="C:cytosol"/>
    <property type="evidence" value="ECO:0007669"/>
    <property type="project" value="TreeGrafter"/>
</dbReference>